<dbReference type="HAMAP" id="MF_00050">
    <property type="entry name" value="EF_Ts"/>
    <property type="match status" value="1"/>
</dbReference>
<dbReference type="NCBIfam" id="TIGR00116">
    <property type="entry name" value="tsf"/>
    <property type="match status" value="1"/>
</dbReference>
<evidence type="ECO:0000256" key="3">
    <source>
        <dbReference type="ARBA" id="ARBA00022917"/>
    </source>
</evidence>
<dbReference type="Gene3D" id="1.10.286.20">
    <property type="match status" value="1"/>
</dbReference>
<evidence type="ECO:0000313" key="8">
    <source>
        <dbReference type="Proteomes" id="UP001162031"/>
    </source>
</evidence>
<dbReference type="SUPFAM" id="SSF46934">
    <property type="entry name" value="UBA-like"/>
    <property type="match status" value="1"/>
</dbReference>
<dbReference type="InterPro" id="IPR036402">
    <property type="entry name" value="EF-Ts_dimer_sf"/>
</dbReference>
<comment type="subcellular location">
    <subcellularLocation>
        <location evidence="4">Mitochondrion</location>
    </subcellularLocation>
</comment>
<feature type="domain" description="Translation elongation factor EFTs/EF1B dimerisation" evidence="6">
    <location>
        <begin position="95"/>
        <end position="334"/>
    </location>
</feature>
<evidence type="ECO:0000259" key="6">
    <source>
        <dbReference type="Pfam" id="PF00889"/>
    </source>
</evidence>
<comment type="function">
    <text evidence="4 5">Associates with the EF-Tu.GDP complex and induces the exchange of GDP to GTP. It remains bound to the aminoacyl-tRNA.EF-Tu.GTP complex up to the GTP hydrolysis stage on the ribosome.</text>
</comment>
<dbReference type="GO" id="GO:0005739">
    <property type="term" value="C:mitochondrion"/>
    <property type="evidence" value="ECO:0007669"/>
    <property type="project" value="UniProtKB-SubCell"/>
</dbReference>
<dbReference type="InterPro" id="IPR009060">
    <property type="entry name" value="UBA-like_sf"/>
</dbReference>
<dbReference type="SUPFAM" id="SSF54713">
    <property type="entry name" value="Elongation factor Ts (EF-Ts), dimerisation domain"/>
    <property type="match status" value="2"/>
</dbReference>
<evidence type="ECO:0000313" key="7">
    <source>
        <dbReference type="EMBL" id="CAI5741638.1"/>
    </source>
</evidence>
<dbReference type="Proteomes" id="UP001162031">
    <property type="component" value="Unassembled WGS sequence"/>
</dbReference>
<dbReference type="GO" id="GO:0070125">
    <property type="term" value="P:mitochondrial translational elongation"/>
    <property type="evidence" value="ECO:0007669"/>
    <property type="project" value="TreeGrafter"/>
</dbReference>
<protein>
    <recommendedName>
        <fullName evidence="4">Elongation factor Ts, mitochondrial</fullName>
        <shortName evidence="4">EF-Ts</shortName>
        <shortName evidence="4">EF-TsMt</shortName>
    </recommendedName>
</protein>
<reference evidence="7" key="1">
    <citation type="submission" date="2022-12" db="EMBL/GenBank/DDBJ databases">
        <authorList>
            <person name="Webb A."/>
        </authorList>
    </citation>
    <scope>NUCLEOTIDE SEQUENCE</scope>
    <source>
        <strain evidence="7">Hp1</strain>
    </source>
</reference>
<evidence type="ECO:0000256" key="4">
    <source>
        <dbReference type="HAMAP-Rule" id="MF_03135"/>
    </source>
</evidence>
<dbReference type="EMBL" id="CANTFL010001451">
    <property type="protein sequence ID" value="CAI5741638.1"/>
    <property type="molecule type" value="Genomic_DNA"/>
</dbReference>
<evidence type="ECO:0000256" key="2">
    <source>
        <dbReference type="ARBA" id="ARBA00022768"/>
    </source>
</evidence>
<dbReference type="InterPro" id="IPR001816">
    <property type="entry name" value="Transl_elong_EFTs/EF1B"/>
</dbReference>
<comment type="caution">
    <text evidence="7">The sequence shown here is derived from an EMBL/GenBank/DDBJ whole genome shotgun (WGS) entry which is preliminary data.</text>
</comment>
<dbReference type="FunFam" id="1.10.8.10:FF:000001">
    <property type="entry name" value="Elongation factor Ts"/>
    <property type="match status" value="1"/>
</dbReference>
<evidence type="ECO:0000256" key="5">
    <source>
        <dbReference type="RuleBase" id="RU000642"/>
    </source>
</evidence>
<dbReference type="AlphaFoldDB" id="A0AAV0UZG9"/>
<dbReference type="GO" id="GO:0003746">
    <property type="term" value="F:translation elongation factor activity"/>
    <property type="evidence" value="ECO:0007669"/>
    <property type="project" value="UniProtKB-UniRule"/>
</dbReference>
<proteinExistence type="inferred from homology"/>
<dbReference type="Pfam" id="PF00889">
    <property type="entry name" value="EF_TS"/>
    <property type="match status" value="1"/>
</dbReference>
<gene>
    <name evidence="7" type="ORF">HBR001_LOCUS8579</name>
</gene>
<dbReference type="InterPro" id="IPR014039">
    <property type="entry name" value="Transl_elong_EFTs/EF1B_dimer"/>
</dbReference>
<dbReference type="PANTHER" id="PTHR11741:SF0">
    <property type="entry name" value="ELONGATION FACTOR TS, MITOCHONDRIAL"/>
    <property type="match status" value="1"/>
</dbReference>
<dbReference type="PROSITE" id="PS01127">
    <property type="entry name" value="EF_TS_2"/>
    <property type="match status" value="1"/>
</dbReference>
<dbReference type="Gene3D" id="1.10.8.10">
    <property type="entry name" value="DNA helicase RuvA subunit, C-terminal domain"/>
    <property type="match status" value="1"/>
</dbReference>
<organism evidence="7 8">
    <name type="scientific">Hyaloperonospora brassicae</name>
    <name type="common">Brassica downy mildew</name>
    <name type="synonym">Peronospora brassicae</name>
    <dbReference type="NCBI Taxonomy" id="162125"/>
    <lineage>
        <taxon>Eukaryota</taxon>
        <taxon>Sar</taxon>
        <taxon>Stramenopiles</taxon>
        <taxon>Oomycota</taxon>
        <taxon>Peronosporomycetes</taxon>
        <taxon>Peronosporales</taxon>
        <taxon>Peronosporaceae</taxon>
        <taxon>Hyaloperonospora</taxon>
    </lineage>
</organism>
<comment type="similarity">
    <text evidence="1 4 5">Belongs to the EF-Ts family.</text>
</comment>
<keyword evidence="2 4" id="KW-0251">Elongation factor</keyword>
<dbReference type="CDD" id="cd14275">
    <property type="entry name" value="UBA_EF-Ts"/>
    <property type="match status" value="1"/>
</dbReference>
<name>A0AAV0UZG9_HYABA</name>
<keyword evidence="3 4" id="KW-0648">Protein biosynthesis</keyword>
<sequence length="344" mass="36271">MAFASLVRRVRPAALRPARRMSTYKPDLHAVKQLRAESQAPLQDVRNALVATHGDFRAAVEWLRLKGLATAGQKAGRRTAEGLVGVHVSPDGRHAAMVEVNSETDFVARNATFQALVTRVAAALTTADPTDVTADRSAVVTSDALSADQLAVVHVDGTTVAGHVPALVGVVGENVVAARAVRCRLTDGLICSYVHNAAAPGLGRSAALVALAFESRTASADQLAQVHALGRRLAMHVVATRPQFLSRAAVPAAVVASERAFLAAQVQDAGKPPHIAAKMLDGRLAKFFTDVALLEQDHVVEEGGPKVGAFVADAADKLGLEVSVVAFERFEVGESRTEDEQRDV</sequence>
<dbReference type="InterPro" id="IPR018101">
    <property type="entry name" value="Transl_elong_Ts_CS"/>
</dbReference>
<keyword evidence="4" id="KW-0496">Mitochondrion</keyword>
<dbReference type="PANTHER" id="PTHR11741">
    <property type="entry name" value="ELONGATION FACTOR TS"/>
    <property type="match status" value="1"/>
</dbReference>
<dbReference type="Gene3D" id="3.30.479.20">
    <property type="entry name" value="Elongation factor Ts, dimerisation domain"/>
    <property type="match status" value="2"/>
</dbReference>
<keyword evidence="8" id="KW-1185">Reference proteome</keyword>
<accession>A0AAV0UZG9</accession>
<evidence type="ECO:0000256" key="1">
    <source>
        <dbReference type="ARBA" id="ARBA00005532"/>
    </source>
</evidence>